<keyword evidence="7" id="KW-0472">Membrane</keyword>
<keyword evidence="3" id="KW-0862">Zinc</keyword>
<organism evidence="9 10">
    <name type="scientific">Pythium insidiosum</name>
    <name type="common">Pythiosis disease agent</name>
    <dbReference type="NCBI Taxonomy" id="114742"/>
    <lineage>
        <taxon>Eukaryota</taxon>
        <taxon>Sar</taxon>
        <taxon>Stramenopiles</taxon>
        <taxon>Oomycota</taxon>
        <taxon>Peronosporomycetes</taxon>
        <taxon>Pythiales</taxon>
        <taxon>Pythiaceae</taxon>
        <taxon>Pythium</taxon>
    </lineage>
</organism>
<feature type="compositionally biased region" description="Basic and acidic residues" evidence="6">
    <location>
        <begin position="1237"/>
        <end position="1247"/>
    </location>
</feature>
<feature type="compositionally biased region" description="Low complexity" evidence="6">
    <location>
        <begin position="399"/>
        <end position="409"/>
    </location>
</feature>
<comment type="caution">
    <text evidence="9">The sequence shown here is derived from an EMBL/GenBank/DDBJ whole genome shotgun (WGS) entry which is preliminary data.</text>
</comment>
<dbReference type="EMBL" id="JAKCXM010000237">
    <property type="protein sequence ID" value="KAJ0397819.1"/>
    <property type="molecule type" value="Genomic_DNA"/>
</dbReference>
<dbReference type="AlphaFoldDB" id="A0AAD5Q745"/>
<dbReference type="InterPro" id="IPR000306">
    <property type="entry name" value="Znf_FYVE"/>
</dbReference>
<evidence type="ECO:0000256" key="1">
    <source>
        <dbReference type="ARBA" id="ARBA00022723"/>
    </source>
</evidence>
<feature type="transmembrane region" description="Helical" evidence="7">
    <location>
        <begin position="1153"/>
        <end position="1173"/>
    </location>
</feature>
<feature type="compositionally biased region" description="Low complexity" evidence="6">
    <location>
        <begin position="1131"/>
        <end position="1145"/>
    </location>
</feature>
<dbReference type="InterPro" id="IPR011011">
    <property type="entry name" value="Znf_FYVE_PHD"/>
</dbReference>
<name>A0AAD5Q745_PYTIN</name>
<evidence type="ECO:0000313" key="9">
    <source>
        <dbReference type="EMBL" id="KAJ0397819.1"/>
    </source>
</evidence>
<evidence type="ECO:0000256" key="4">
    <source>
        <dbReference type="PROSITE-ProRule" id="PRU00091"/>
    </source>
</evidence>
<keyword evidence="7" id="KW-0812">Transmembrane</keyword>
<keyword evidence="7" id="KW-1133">Transmembrane helix</keyword>
<dbReference type="InterPro" id="IPR013083">
    <property type="entry name" value="Znf_RING/FYVE/PHD"/>
</dbReference>
<evidence type="ECO:0000256" key="6">
    <source>
        <dbReference type="SAM" id="MobiDB-lite"/>
    </source>
</evidence>
<feature type="compositionally biased region" description="Low complexity" evidence="6">
    <location>
        <begin position="958"/>
        <end position="983"/>
    </location>
</feature>
<dbReference type="PANTHER" id="PTHR43102:SF2">
    <property type="entry name" value="GAF DOMAIN-CONTAINING PROTEIN"/>
    <property type="match status" value="1"/>
</dbReference>
<feature type="compositionally biased region" description="Low complexity" evidence="6">
    <location>
        <begin position="990"/>
        <end position="1030"/>
    </location>
</feature>
<dbReference type="SMART" id="SM00064">
    <property type="entry name" value="FYVE"/>
    <property type="match status" value="1"/>
</dbReference>
<dbReference type="Proteomes" id="UP001209570">
    <property type="component" value="Unassembled WGS sequence"/>
</dbReference>
<feature type="compositionally biased region" description="Basic and acidic residues" evidence="6">
    <location>
        <begin position="527"/>
        <end position="545"/>
    </location>
</feature>
<feature type="domain" description="FYVE-type" evidence="8">
    <location>
        <begin position="294"/>
        <end position="353"/>
    </location>
</feature>
<feature type="compositionally biased region" description="Low complexity" evidence="6">
    <location>
        <begin position="610"/>
        <end position="621"/>
    </location>
</feature>
<evidence type="ECO:0000256" key="5">
    <source>
        <dbReference type="SAM" id="Coils"/>
    </source>
</evidence>
<feature type="compositionally biased region" description="Low complexity" evidence="6">
    <location>
        <begin position="1037"/>
        <end position="1065"/>
    </location>
</feature>
<feature type="compositionally biased region" description="Polar residues" evidence="6">
    <location>
        <begin position="942"/>
        <end position="957"/>
    </location>
</feature>
<dbReference type="SUPFAM" id="SSF57903">
    <property type="entry name" value="FYVE/PHD zinc finger"/>
    <property type="match status" value="1"/>
</dbReference>
<dbReference type="Gene3D" id="3.30.40.10">
    <property type="entry name" value="Zinc/RING finger domain, C3HC4 (zinc finger)"/>
    <property type="match status" value="1"/>
</dbReference>
<protein>
    <recommendedName>
        <fullName evidence="8">FYVE-type domain-containing protein</fullName>
    </recommendedName>
</protein>
<keyword evidence="10" id="KW-1185">Reference proteome</keyword>
<proteinExistence type="predicted"/>
<evidence type="ECO:0000256" key="3">
    <source>
        <dbReference type="ARBA" id="ARBA00022833"/>
    </source>
</evidence>
<evidence type="ECO:0000256" key="7">
    <source>
        <dbReference type="SAM" id="Phobius"/>
    </source>
</evidence>
<keyword evidence="2 4" id="KW-0863">Zinc-finger</keyword>
<dbReference type="GO" id="GO:0008270">
    <property type="term" value="F:zinc ion binding"/>
    <property type="evidence" value="ECO:0007669"/>
    <property type="project" value="UniProtKB-KW"/>
</dbReference>
<feature type="region of interest" description="Disordered" evidence="6">
    <location>
        <begin position="1227"/>
        <end position="1247"/>
    </location>
</feature>
<keyword evidence="1" id="KW-0479">Metal-binding</keyword>
<feature type="compositionally biased region" description="Polar residues" evidence="6">
    <location>
        <begin position="410"/>
        <end position="422"/>
    </location>
</feature>
<feature type="region of interest" description="Disordered" evidence="6">
    <location>
        <begin position="942"/>
        <end position="1145"/>
    </location>
</feature>
<evidence type="ECO:0000259" key="8">
    <source>
        <dbReference type="PROSITE" id="PS50178"/>
    </source>
</evidence>
<feature type="region of interest" description="Disordered" evidence="6">
    <location>
        <begin position="379"/>
        <end position="422"/>
    </location>
</feature>
<sequence length="1247" mass="134111">MEFPVKPDFFPTVRASPDERERYVSRCEHSVQVLRKLVRDDKWKRIQTSKGMTIGKLHCIEERPGDRRGAARACLVLCASVLTSGTVSEVLEALASPVTEDYRRAMAFLHKDQFLDGVCLHTLATRSPEALTTIKWVAMREPRGTMSLPLAHSIGSSSVVLGGGSSSGGGMTGADYCIVEHSGLQREADKPDAVFGFCVQESVVRDREVPAMPGLGLRRGELHRTGILVLPTERKDVVQVSSILQMDTTLARSKAALEKLMIQRVSAVQRLPLWLDRRRLSRMQFISRDDWVRDEDRRACVLCLKVFGLRRKHHCRKCGEVVCSICAPPREVEVDNYGVANIRICQACMIRSRSSSDSSLGAQEVLVCNVRTSTQLYDEMTVADDGPDEPSRQRESESSDSNFSISSASPGHSESSLGSFTFDDSQEMDVDQAHKFHPHAAVYPFDSISGMGYRDSESYSCRSSGLSFSDLNTLDDDALRITSVTSKPSAKMLDMSKLPTRSDNVENRAPSNTHTPPPFHPTARAHVGRERMSSLGDRSERDSKRSSSGSSSSSLLEILASIQDIKMELPRAPSNRATDPQQRFLDRLSEQSRGPEPTDMDALLSDSRPAPASLESDSSSAASTIDIEMFNSDSFSLLCPETLQRERFSSGNQEAGDRRTRVSALSDLTAFDEDEDNQDEGLARVSTSMRQSELLTLRQQVEDLRRSLEDATKKLNVFEACAVVQEHVGTLEREVVEFESTERRQRKRAKSKVVDPVVAERKQLYRSLISELHDIMGLPALNAAAVSSVTIETPNRRLPVSFLPPRSVRFGIRSIARDVIAVMPSAVTLLLAAAAIAGTAAAGDDGVCSDVGTRPIRVLGVSQPFCMPVDNPCQGITALAPDLSRPSLCPGQYDSDITGAQPLLLAGGSCCALVDGTGAVGCVSVAVTDSWRRCLSAPSLSSSMARVALSPTTDRNITATTTSPPTTGPPSTTSAASTTTPPSFSKEPTTRSPSPSTTPSSETDSETPSPTPRASPLTSSPASTRPAATSNDETSTPLPSSSVPRHSSSAPKPSSSSSSSSSSGSRDTSAGDDENDITFPPTPSPTSTPVVSDLSNMEPIIEEHVLPQDNRPTPGPQQPNRPQPAGGHSASDNSVDSNSQGSSSSSIVANGELLIAVLGGVGAVAVIVGAVLLRRDSSDGKARASDSTLSRKLGTAVVDEEDDDFLESGPRRSVPSPAFSPIQVRSGAFVTHSTPGNERESRTSYFI</sequence>
<feature type="compositionally biased region" description="Low complexity" evidence="6">
    <location>
        <begin position="546"/>
        <end position="555"/>
    </location>
</feature>
<dbReference type="PANTHER" id="PTHR43102">
    <property type="entry name" value="SLR1143 PROTEIN"/>
    <property type="match status" value="1"/>
</dbReference>
<dbReference type="PROSITE" id="PS50178">
    <property type="entry name" value="ZF_FYVE"/>
    <property type="match status" value="1"/>
</dbReference>
<gene>
    <name evidence="9" type="ORF">P43SY_000899</name>
</gene>
<feature type="compositionally biased region" description="Pro residues" evidence="6">
    <location>
        <begin position="1113"/>
        <end position="1122"/>
    </location>
</feature>
<dbReference type="CDD" id="cd00065">
    <property type="entry name" value="FYVE_like_SF"/>
    <property type="match status" value="1"/>
</dbReference>
<dbReference type="InterPro" id="IPR017455">
    <property type="entry name" value="Znf_FYVE-rel"/>
</dbReference>
<feature type="coiled-coil region" evidence="5">
    <location>
        <begin position="694"/>
        <end position="721"/>
    </location>
</feature>
<feature type="region of interest" description="Disordered" evidence="6">
    <location>
        <begin position="489"/>
        <end position="555"/>
    </location>
</feature>
<reference evidence="9" key="1">
    <citation type="submission" date="2021-12" db="EMBL/GenBank/DDBJ databases">
        <title>Prjna785345.</title>
        <authorList>
            <person name="Rujirawat T."/>
            <person name="Krajaejun T."/>
        </authorList>
    </citation>
    <scope>NUCLEOTIDE SEQUENCE</scope>
    <source>
        <strain evidence="9">Pi057C3</strain>
    </source>
</reference>
<accession>A0AAD5Q745</accession>
<evidence type="ECO:0000256" key="2">
    <source>
        <dbReference type="ARBA" id="ARBA00022771"/>
    </source>
</evidence>
<dbReference type="Pfam" id="PF01363">
    <property type="entry name" value="FYVE"/>
    <property type="match status" value="1"/>
</dbReference>
<feature type="region of interest" description="Disordered" evidence="6">
    <location>
        <begin position="586"/>
        <end position="621"/>
    </location>
</feature>
<keyword evidence="5" id="KW-0175">Coiled coil</keyword>
<evidence type="ECO:0000313" key="10">
    <source>
        <dbReference type="Proteomes" id="UP001209570"/>
    </source>
</evidence>